<dbReference type="AlphaFoldDB" id="A0A916J1T4"/>
<reference evidence="1" key="1">
    <citation type="submission" date="2021-04" db="EMBL/GenBank/DDBJ databases">
        <authorList>
            <person name="Hornung B."/>
        </authorList>
    </citation>
    <scope>NUCLEOTIDE SEQUENCE</scope>
    <source>
        <strain evidence="1">G5G6</strain>
    </source>
</reference>
<keyword evidence="2" id="KW-1185">Reference proteome</keyword>
<evidence type="ECO:0000313" key="1">
    <source>
        <dbReference type="EMBL" id="CAG4882256.1"/>
    </source>
</evidence>
<dbReference type="InterPro" id="IPR052741">
    <property type="entry name" value="Mitochondrial_HTD2"/>
</dbReference>
<dbReference type="Gene3D" id="3.10.129.10">
    <property type="entry name" value="Hotdog Thioesterase"/>
    <property type="match status" value="1"/>
</dbReference>
<organism evidence="1 2">
    <name type="scientific">Georgfuchsia toluolica</name>
    <dbReference type="NCBI Taxonomy" id="424218"/>
    <lineage>
        <taxon>Bacteria</taxon>
        <taxon>Pseudomonadati</taxon>
        <taxon>Pseudomonadota</taxon>
        <taxon>Betaproteobacteria</taxon>
        <taxon>Nitrosomonadales</taxon>
        <taxon>Sterolibacteriaceae</taxon>
        <taxon>Georgfuchsia</taxon>
    </lineage>
</organism>
<name>A0A916J1T4_9PROT</name>
<dbReference type="SUPFAM" id="SSF54637">
    <property type="entry name" value="Thioesterase/thiol ester dehydrase-isomerase"/>
    <property type="match status" value="1"/>
</dbReference>
<accession>A0A916J1T4</accession>
<comment type="caution">
    <text evidence="1">The sequence shown here is derived from an EMBL/GenBank/DDBJ whole genome shotgun (WGS) entry which is preliminary data.</text>
</comment>
<keyword evidence="1" id="KW-0456">Lyase</keyword>
<protein>
    <submittedName>
        <fullName evidence="1">Mesaconyl-C(4)-CoA hydratase</fullName>
        <ecNumber evidence="1">4.2.1.153</ecNumber>
    </submittedName>
</protein>
<gene>
    <name evidence="1" type="primary">meh</name>
    <name evidence="1" type="ORF">GTOL_10138</name>
</gene>
<sequence length="282" mass="31100">MDKIDIEFLQTWVGRKNFVADDLNPFAARALAAALDHPTSPGKGDPLPPSWHWMYFLDTPSASGTGHDGHPKKGGFLPPVPLPRRMWAAGKLEITQSLMLGTPAMKKSTIRSVDLKEGKSGTLVFVTIEHALYQNDKLCILEEQNLVYRDMPTAPAPLPPGDAAPKDADWVKTIVPDPVLLFRFSALTYNGHRIHYDREYVTREEFYPALVVQGPLLATLLLDLVGAQVADKRVAKFSFRAVRPAFDTASFTVSGKREGDRVGLWTSDQEGFTGMTAQAVLV</sequence>
<proteinExistence type="predicted"/>
<dbReference type="EMBL" id="CAJQUM010000001">
    <property type="protein sequence ID" value="CAG4882256.1"/>
    <property type="molecule type" value="Genomic_DNA"/>
</dbReference>
<evidence type="ECO:0000313" key="2">
    <source>
        <dbReference type="Proteomes" id="UP000742786"/>
    </source>
</evidence>
<dbReference type="PANTHER" id="PTHR28152:SF1">
    <property type="entry name" value="HYDROXYACYL-THIOESTER DEHYDRATASE TYPE 2, MITOCHONDRIAL"/>
    <property type="match status" value="1"/>
</dbReference>
<dbReference type="Proteomes" id="UP000742786">
    <property type="component" value="Unassembled WGS sequence"/>
</dbReference>
<dbReference type="InterPro" id="IPR029069">
    <property type="entry name" value="HotDog_dom_sf"/>
</dbReference>
<dbReference type="PANTHER" id="PTHR28152">
    <property type="entry name" value="HYDROXYACYL-THIOESTER DEHYDRATASE TYPE 2, MITOCHONDRIAL"/>
    <property type="match status" value="1"/>
</dbReference>
<dbReference type="RefSeq" id="WP_220634346.1">
    <property type="nucleotide sequence ID" value="NZ_CAJQUM010000001.1"/>
</dbReference>
<dbReference type="EC" id="4.2.1.153" evidence="1"/>
<dbReference type="GO" id="GO:0019171">
    <property type="term" value="F:(3R)-hydroxyacyl-[acyl-carrier-protein] dehydratase activity"/>
    <property type="evidence" value="ECO:0007669"/>
    <property type="project" value="TreeGrafter"/>
</dbReference>